<proteinExistence type="predicted"/>
<evidence type="ECO:0000313" key="1">
    <source>
        <dbReference type="EMBL" id="JAD46973.1"/>
    </source>
</evidence>
<dbReference type="EMBL" id="GBRH01250922">
    <property type="protein sequence ID" value="JAD46973.1"/>
    <property type="molecule type" value="Transcribed_RNA"/>
</dbReference>
<reference evidence="1" key="2">
    <citation type="journal article" date="2015" name="Data Brief">
        <title>Shoot transcriptome of the giant reed, Arundo donax.</title>
        <authorList>
            <person name="Barrero R.A."/>
            <person name="Guerrero F.D."/>
            <person name="Moolhuijzen P."/>
            <person name="Goolsby J.A."/>
            <person name="Tidwell J."/>
            <person name="Bellgard S.E."/>
            <person name="Bellgard M.I."/>
        </authorList>
    </citation>
    <scope>NUCLEOTIDE SEQUENCE</scope>
    <source>
        <tissue evidence="1">Shoot tissue taken approximately 20 cm above the soil surface</tissue>
    </source>
</reference>
<name>A0A0A9AAJ7_ARUDO</name>
<organism evidence="1">
    <name type="scientific">Arundo donax</name>
    <name type="common">Giant reed</name>
    <name type="synonym">Donax arundinaceus</name>
    <dbReference type="NCBI Taxonomy" id="35708"/>
    <lineage>
        <taxon>Eukaryota</taxon>
        <taxon>Viridiplantae</taxon>
        <taxon>Streptophyta</taxon>
        <taxon>Embryophyta</taxon>
        <taxon>Tracheophyta</taxon>
        <taxon>Spermatophyta</taxon>
        <taxon>Magnoliopsida</taxon>
        <taxon>Liliopsida</taxon>
        <taxon>Poales</taxon>
        <taxon>Poaceae</taxon>
        <taxon>PACMAD clade</taxon>
        <taxon>Arundinoideae</taxon>
        <taxon>Arundineae</taxon>
        <taxon>Arundo</taxon>
    </lineage>
</organism>
<reference evidence="1" key="1">
    <citation type="submission" date="2014-09" db="EMBL/GenBank/DDBJ databases">
        <authorList>
            <person name="Magalhaes I.L.F."/>
            <person name="Oliveira U."/>
            <person name="Santos F.R."/>
            <person name="Vidigal T.H.D.A."/>
            <person name="Brescovit A.D."/>
            <person name="Santos A.J."/>
        </authorList>
    </citation>
    <scope>NUCLEOTIDE SEQUENCE</scope>
    <source>
        <tissue evidence="1">Shoot tissue taken approximately 20 cm above the soil surface</tissue>
    </source>
</reference>
<protein>
    <submittedName>
        <fullName evidence="1">Uncharacterized protein</fullName>
    </submittedName>
</protein>
<accession>A0A0A9AAJ7</accession>
<dbReference type="AlphaFoldDB" id="A0A0A9AAJ7"/>
<sequence>MEQAIVLGISTKEARVE</sequence>